<proteinExistence type="predicted"/>
<name>A0A9J6BV62_POLVA</name>
<organism evidence="2 3">
    <name type="scientific">Polypedilum vanderplanki</name>
    <name type="common">Sleeping chironomid midge</name>
    <dbReference type="NCBI Taxonomy" id="319348"/>
    <lineage>
        <taxon>Eukaryota</taxon>
        <taxon>Metazoa</taxon>
        <taxon>Ecdysozoa</taxon>
        <taxon>Arthropoda</taxon>
        <taxon>Hexapoda</taxon>
        <taxon>Insecta</taxon>
        <taxon>Pterygota</taxon>
        <taxon>Neoptera</taxon>
        <taxon>Endopterygota</taxon>
        <taxon>Diptera</taxon>
        <taxon>Nematocera</taxon>
        <taxon>Chironomoidea</taxon>
        <taxon>Chironomidae</taxon>
        <taxon>Chironominae</taxon>
        <taxon>Polypedilum</taxon>
        <taxon>Polypedilum</taxon>
    </lineage>
</organism>
<evidence type="ECO:0000313" key="2">
    <source>
        <dbReference type="EMBL" id="KAG5673801.1"/>
    </source>
</evidence>
<evidence type="ECO:0000313" key="3">
    <source>
        <dbReference type="Proteomes" id="UP001107558"/>
    </source>
</evidence>
<protein>
    <submittedName>
        <fullName evidence="2">Uncharacterized protein</fullName>
    </submittedName>
</protein>
<feature type="signal peptide" evidence="1">
    <location>
        <begin position="1"/>
        <end position="17"/>
    </location>
</feature>
<evidence type="ECO:0000256" key="1">
    <source>
        <dbReference type="SAM" id="SignalP"/>
    </source>
</evidence>
<gene>
    <name evidence="2" type="ORF">PVAND_003818</name>
</gene>
<dbReference type="EMBL" id="JADBJN010000003">
    <property type="protein sequence ID" value="KAG5673801.1"/>
    <property type="molecule type" value="Genomic_DNA"/>
</dbReference>
<feature type="chain" id="PRO_5039937303" evidence="1">
    <location>
        <begin position="18"/>
        <end position="109"/>
    </location>
</feature>
<dbReference type="OrthoDB" id="7674957at2759"/>
<comment type="caution">
    <text evidence="2">The sequence shown here is derived from an EMBL/GenBank/DDBJ whole genome shotgun (WGS) entry which is preliminary data.</text>
</comment>
<accession>A0A9J6BV62</accession>
<sequence>MLRFVFLLSAFVFGSLAHVIVQPVVQPAQPSLAHPAVIEQSIVDSSLPAELSKSARFYNNPHTAAHLAQESWFADKEHPVFDREAEKIDRHQISKIFINAGLHRRRREA</sequence>
<dbReference type="AlphaFoldDB" id="A0A9J6BV62"/>
<dbReference type="Proteomes" id="UP001107558">
    <property type="component" value="Chromosome 3"/>
</dbReference>
<keyword evidence="3" id="KW-1185">Reference proteome</keyword>
<reference evidence="2" key="1">
    <citation type="submission" date="2021-03" db="EMBL/GenBank/DDBJ databases">
        <title>Chromosome level genome of the anhydrobiotic midge Polypedilum vanderplanki.</title>
        <authorList>
            <person name="Yoshida Y."/>
            <person name="Kikawada T."/>
            <person name="Gusev O."/>
        </authorList>
    </citation>
    <scope>NUCLEOTIDE SEQUENCE</scope>
    <source>
        <strain evidence="2">NIAS01</strain>
        <tissue evidence="2">Whole body or cell culture</tissue>
    </source>
</reference>
<keyword evidence="1" id="KW-0732">Signal</keyword>